<evidence type="ECO:0000256" key="1">
    <source>
        <dbReference type="ARBA" id="ARBA00004496"/>
    </source>
</evidence>
<evidence type="ECO:0000256" key="10">
    <source>
        <dbReference type="ARBA" id="ARBA00022917"/>
    </source>
</evidence>
<dbReference type="PANTHER" id="PTHR11538:SF41">
    <property type="entry name" value="PHENYLALANINE--TRNA LIGASE, MITOCHONDRIAL"/>
    <property type="match status" value="1"/>
</dbReference>
<keyword evidence="7 13" id="KW-0547">Nucleotide-binding</keyword>
<evidence type="ECO:0000259" key="14">
    <source>
        <dbReference type="PROSITE" id="PS50862"/>
    </source>
</evidence>
<dbReference type="InterPro" id="IPR004188">
    <property type="entry name" value="Phe-tRNA_ligase_II_N"/>
</dbReference>
<reference evidence="15 16" key="1">
    <citation type="journal article" date="2016" name="Nat. Commun.">
        <title>Thousands of microbial genomes shed light on interconnected biogeochemical processes in an aquifer system.</title>
        <authorList>
            <person name="Anantharaman K."/>
            <person name="Brown C.T."/>
            <person name="Hug L.A."/>
            <person name="Sharon I."/>
            <person name="Castelle C.J."/>
            <person name="Probst A.J."/>
            <person name="Thomas B.C."/>
            <person name="Singh A."/>
            <person name="Wilkins M.J."/>
            <person name="Karaoz U."/>
            <person name="Brodie E.L."/>
            <person name="Williams K.H."/>
            <person name="Hubbard S.S."/>
            <person name="Banfield J.F."/>
        </authorList>
    </citation>
    <scope>NUCLEOTIDE SEQUENCE [LARGE SCALE GENOMIC DNA]</scope>
</reference>
<comment type="subcellular location">
    <subcellularLocation>
        <location evidence="1 13">Cytoplasm</location>
    </subcellularLocation>
</comment>
<evidence type="ECO:0000256" key="6">
    <source>
        <dbReference type="ARBA" id="ARBA00022723"/>
    </source>
</evidence>
<dbReference type="AlphaFoldDB" id="A0A1G2DWK2"/>
<dbReference type="Gene3D" id="3.30.930.10">
    <property type="entry name" value="Bira Bifunctional Protein, Domain 2"/>
    <property type="match status" value="1"/>
</dbReference>
<dbReference type="InterPro" id="IPR006195">
    <property type="entry name" value="aa-tRNA-synth_II"/>
</dbReference>
<name>A0A1G2DWK2_9BACT</name>
<dbReference type="PROSITE" id="PS50862">
    <property type="entry name" value="AA_TRNA_LIGASE_II"/>
    <property type="match status" value="1"/>
</dbReference>
<comment type="cofactor">
    <cofactor evidence="13">
        <name>Mg(2+)</name>
        <dbReference type="ChEBI" id="CHEBI:18420"/>
    </cofactor>
    <text evidence="13">Binds 2 magnesium ions per tetramer.</text>
</comment>
<protein>
    <recommendedName>
        <fullName evidence="13">Phenylalanine--tRNA ligase alpha subunit</fullName>
        <ecNumber evidence="13">6.1.1.20</ecNumber>
    </recommendedName>
    <alternativeName>
        <fullName evidence="13">Phenylalanyl-tRNA synthetase alpha subunit</fullName>
        <shortName evidence="13">PheRS</shortName>
    </alternativeName>
</protein>
<dbReference type="SUPFAM" id="SSF46589">
    <property type="entry name" value="tRNA-binding arm"/>
    <property type="match status" value="1"/>
</dbReference>
<dbReference type="InterPro" id="IPR022911">
    <property type="entry name" value="Phe_tRNA_ligase_alpha1_bac"/>
</dbReference>
<comment type="caution">
    <text evidence="15">The sequence shown here is derived from an EMBL/GenBank/DDBJ whole genome shotgun (WGS) entry which is preliminary data.</text>
</comment>
<dbReference type="NCBIfam" id="TIGR00468">
    <property type="entry name" value="pheS"/>
    <property type="match status" value="1"/>
</dbReference>
<comment type="similarity">
    <text evidence="2 13">Belongs to the class-II aminoacyl-tRNA synthetase family. Phe-tRNA synthetase alpha subunit type 1 subfamily.</text>
</comment>
<dbReference type="CDD" id="cd00496">
    <property type="entry name" value="PheRS_alpha_core"/>
    <property type="match status" value="1"/>
</dbReference>
<dbReference type="PANTHER" id="PTHR11538">
    <property type="entry name" value="PHENYLALANYL-TRNA SYNTHETASE"/>
    <property type="match status" value="1"/>
</dbReference>
<dbReference type="EC" id="6.1.1.20" evidence="13"/>
<dbReference type="InterPro" id="IPR004529">
    <property type="entry name" value="Phe-tRNA-synth_IIc_asu"/>
</dbReference>
<comment type="subunit">
    <text evidence="3 13">Tetramer of two alpha and two beta subunits.</text>
</comment>
<keyword evidence="4 13" id="KW-0963">Cytoplasm</keyword>
<dbReference type="EMBL" id="MHLV01000032">
    <property type="protein sequence ID" value="OGZ17360.1"/>
    <property type="molecule type" value="Genomic_DNA"/>
</dbReference>
<proteinExistence type="inferred from homology"/>
<dbReference type="SUPFAM" id="SSF55681">
    <property type="entry name" value="Class II aaRS and biotin synthetases"/>
    <property type="match status" value="1"/>
</dbReference>
<dbReference type="InterPro" id="IPR002319">
    <property type="entry name" value="Phenylalanyl-tRNA_Synthase"/>
</dbReference>
<evidence type="ECO:0000256" key="8">
    <source>
        <dbReference type="ARBA" id="ARBA00022840"/>
    </source>
</evidence>
<feature type="domain" description="Aminoacyl-transfer RNA synthetases class-II family profile" evidence="14">
    <location>
        <begin position="112"/>
        <end position="320"/>
    </location>
</feature>
<dbReference type="InterPro" id="IPR010978">
    <property type="entry name" value="tRNA-bd_arm"/>
</dbReference>
<dbReference type="HAMAP" id="MF_00281">
    <property type="entry name" value="Phe_tRNA_synth_alpha1"/>
    <property type="match status" value="1"/>
</dbReference>
<dbReference type="STRING" id="1801660.A2Z78_00095"/>
<keyword evidence="8 13" id="KW-0067">ATP-binding</keyword>
<evidence type="ECO:0000313" key="16">
    <source>
        <dbReference type="Proteomes" id="UP000176752"/>
    </source>
</evidence>
<evidence type="ECO:0000256" key="3">
    <source>
        <dbReference type="ARBA" id="ARBA00011209"/>
    </source>
</evidence>
<dbReference type="GO" id="GO:0004826">
    <property type="term" value="F:phenylalanine-tRNA ligase activity"/>
    <property type="evidence" value="ECO:0007669"/>
    <property type="project" value="UniProtKB-UniRule"/>
</dbReference>
<evidence type="ECO:0000256" key="9">
    <source>
        <dbReference type="ARBA" id="ARBA00022842"/>
    </source>
</evidence>
<comment type="catalytic activity">
    <reaction evidence="12 13">
        <text>tRNA(Phe) + L-phenylalanine + ATP = L-phenylalanyl-tRNA(Phe) + AMP + diphosphate + H(+)</text>
        <dbReference type="Rhea" id="RHEA:19413"/>
        <dbReference type="Rhea" id="RHEA-COMP:9668"/>
        <dbReference type="Rhea" id="RHEA-COMP:9699"/>
        <dbReference type="ChEBI" id="CHEBI:15378"/>
        <dbReference type="ChEBI" id="CHEBI:30616"/>
        <dbReference type="ChEBI" id="CHEBI:33019"/>
        <dbReference type="ChEBI" id="CHEBI:58095"/>
        <dbReference type="ChEBI" id="CHEBI:78442"/>
        <dbReference type="ChEBI" id="CHEBI:78531"/>
        <dbReference type="ChEBI" id="CHEBI:456215"/>
        <dbReference type="EC" id="6.1.1.20"/>
    </reaction>
</comment>
<evidence type="ECO:0000256" key="12">
    <source>
        <dbReference type="ARBA" id="ARBA00049255"/>
    </source>
</evidence>
<keyword evidence="11 13" id="KW-0030">Aminoacyl-tRNA synthetase</keyword>
<evidence type="ECO:0000256" key="7">
    <source>
        <dbReference type="ARBA" id="ARBA00022741"/>
    </source>
</evidence>
<dbReference type="GO" id="GO:0005737">
    <property type="term" value="C:cytoplasm"/>
    <property type="evidence" value="ECO:0007669"/>
    <property type="project" value="UniProtKB-SubCell"/>
</dbReference>
<dbReference type="Pfam" id="PF02912">
    <property type="entry name" value="Phe_tRNA-synt_N"/>
    <property type="match status" value="1"/>
</dbReference>
<accession>A0A1G2DWK2</accession>
<keyword evidence="6 13" id="KW-0479">Metal-binding</keyword>
<dbReference type="GO" id="GO:0000287">
    <property type="term" value="F:magnesium ion binding"/>
    <property type="evidence" value="ECO:0007669"/>
    <property type="project" value="UniProtKB-UniRule"/>
</dbReference>
<sequence>MTLLLFLKSLQRKAEKELKEAKELKQLDDIFQKYLGKKGELTAILRSLEKLPETKRAKVGKQANNLKNLVKQRIEVKAKKMRLVKEVAKKTDWIDVTIPGRKPLAGHLHPLTQIKSQAEEVFQSIGFSVVEGPEIENEWYNFDALNIPKDHPARDAWSTFWLKDSKLLLRTHTSPVQVRYMEKNNPPLRIIVPGRIFRHEATDASHEINFYQVEGLMIDKKVSAANFKAIIQEFFKRFFGKETKIRMRPSYFPFTEPSFEVDMSCLNCRGEGCPVCSQTGWLEMMGAGMVHPTVYKATGLNPKYWQGFAFGIGMDRLAMMKYKINDIRLFYGGDLRFLNQF</sequence>
<keyword evidence="10 13" id="KW-0648">Protein biosynthesis</keyword>
<evidence type="ECO:0000256" key="5">
    <source>
        <dbReference type="ARBA" id="ARBA00022598"/>
    </source>
</evidence>
<dbReference type="GO" id="GO:0000049">
    <property type="term" value="F:tRNA binding"/>
    <property type="evidence" value="ECO:0007669"/>
    <property type="project" value="InterPro"/>
</dbReference>
<feature type="binding site" evidence="13">
    <location>
        <position position="256"/>
    </location>
    <ligand>
        <name>Mg(2+)</name>
        <dbReference type="ChEBI" id="CHEBI:18420"/>
        <note>shared with beta subunit</note>
    </ligand>
</feature>
<evidence type="ECO:0000256" key="11">
    <source>
        <dbReference type="ARBA" id="ARBA00023146"/>
    </source>
</evidence>
<evidence type="ECO:0000256" key="13">
    <source>
        <dbReference type="HAMAP-Rule" id="MF_00281"/>
    </source>
</evidence>
<dbReference type="FunFam" id="3.30.930.10:FF:000089">
    <property type="entry name" value="Phenylalanine--tRNA ligase alpha subunit"/>
    <property type="match status" value="1"/>
</dbReference>
<organism evidence="15 16">
    <name type="scientific">Candidatus Nealsonbacteria bacterium RBG_13_36_15</name>
    <dbReference type="NCBI Taxonomy" id="1801660"/>
    <lineage>
        <taxon>Bacteria</taxon>
        <taxon>Candidatus Nealsoniibacteriota</taxon>
    </lineage>
</organism>
<dbReference type="GO" id="GO:0006432">
    <property type="term" value="P:phenylalanyl-tRNA aminoacylation"/>
    <property type="evidence" value="ECO:0007669"/>
    <property type="project" value="UniProtKB-UniRule"/>
</dbReference>
<evidence type="ECO:0000313" key="15">
    <source>
        <dbReference type="EMBL" id="OGZ17360.1"/>
    </source>
</evidence>
<evidence type="ECO:0000256" key="2">
    <source>
        <dbReference type="ARBA" id="ARBA00010207"/>
    </source>
</evidence>
<dbReference type="Pfam" id="PF01409">
    <property type="entry name" value="tRNA-synt_2d"/>
    <property type="match status" value="1"/>
</dbReference>
<keyword evidence="5 13" id="KW-0436">Ligase</keyword>
<keyword evidence="9 13" id="KW-0460">Magnesium</keyword>
<evidence type="ECO:0000256" key="4">
    <source>
        <dbReference type="ARBA" id="ARBA00022490"/>
    </source>
</evidence>
<dbReference type="InterPro" id="IPR045864">
    <property type="entry name" value="aa-tRNA-synth_II/BPL/LPL"/>
</dbReference>
<dbReference type="Proteomes" id="UP000176752">
    <property type="component" value="Unassembled WGS sequence"/>
</dbReference>
<gene>
    <name evidence="13" type="primary">pheS</name>
    <name evidence="15" type="ORF">A2Z78_00095</name>
</gene>
<dbReference type="GO" id="GO:0005524">
    <property type="term" value="F:ATP binding"/>
    <property type="evidence" value="ECO:0007669"/>
    <property type="project" value="UniProtKB-UniRule"/>
</dbReference>